<evidence type="ECO:0000256" key="5">
    <source>
        <dbReference type="SAM" id="MobiDB-lite"/>
    </source>
</evidence>
<dbReference type="Gene3D" id="1.10.357.10">
    <property type="entry name" value="Tetracycline Repressor, domain 2"/>
    <property type="match status" value="1"/>
</dbReference>
<dbReference type="PANTHER" id="PTHR30055:SF234">
    <property type="entry name" value="HTH-TYPE TRANSCRIPTIONAL REGULATOR BETI"/>
    <property type="match status" value="1"/>
</dbReference>
<evidence type="ECO:0000259" key="6">
    <source>
        <dbReference type="Pfam" id="PF00440"/>
    </source>
</evidence>
<keyword evidence="2" id="KW-0805">Transcription regulation</keyword>
<dbReference type="InterPro" id="IPR036271">
    <property type="entry name" value="Tet_transcr_reg_TetR-rel_C_sf"/>
</dbReference>
<dbReference type="GO" id="GO:0003700">
    <property type="term" value="F:DNA-binding transcription factor activity"/>
    <property type="evidence" value="ECO:0007669"/>
    <property type="project" value="TreeGrafter"/>
</dbReference>
<evidence type="ECO:0000313" key="9">
    <source>
        <dbReference type="Proteomes" id="UP001213972"/>
    </source>
</evidence>
<evidence type="ECO:0000256" key="2">
    <source>
        <dbReference type="ARBA" id="ARBA00023015"/>
    </source>
</evidence>
<evidence type="ECO:0000256" key="3">
    <source>
        <dbReference type="ARBA" id="ARBA00023125"/>
    </source>
</evidence>
<dbReference type="InterPro" id="IPR039538">
    <property type="entry name" value="BetI_C"/>
</dbReference>
<dbReference type="GO" id="GO:0000976">
    <property type="term" value="F:transcription cis-regulatory region binding"/>
    <property type="evidence" value="ECO:0007669"/>
    <property type="project" value="TreeGrafter"/>
</dbReference>
<dbReference type="InterPro" id="IPR050109">
    <property type="entry name" value="HTH-type_TetR-like_transc_reg"/>
</dbReference>
<dbReference type="Pfam" id="PF00440">
    <property type="entry name" value="TetR_N"/>
    <property type="match status" value="1"/>
</dbReference>
<feature type="region of interest" description="Disordered" evidence="5">
    <location>
        <begin position="1"/>
        <end position="20"/>
    </location>
</feature>
<dbReference type="Proteomes" id="UP001213972">
    <property type="component" value="Chromosome"/>
</dbReference>
<evidence type="ECO:0000313" key="8">
    <source>
        <dbReference type="EMBL" id="WEK12720.1"/>
    </source>
</evidence>
<name>A0AAJ5W1J5_9MICO</name>
<proteinExistence type="predicted"/>
<gene>
    <name evidence="8" type="ORF">P0Y48_09595</name>
</gene>
<organism evidence="8 9">
    <name type="scientific">Candidatus Microbacterium phytovorans</name>
    <dbReference type="NCBI Taxonomy" id="3121374"/>
    <lineage>
        <taxon>Bacteria</taxon>
        <taxon>Bacillati</taxon>
        <taxon>Actinomycetota</taxon>
        <taxon>Actinomycetes</taxon>
        <taxon>Micrococcales</taxon>
        <taxon>Microbacteriaceae</taxon>
        <taxon>Microbacterium</taxon>
    </lineage>
</organism>
<evidence type="ECO:0000256" key="4">
    <source>
        <dbReference type="ARBA" id="ARBA00023163"/>
    </source>
</evidence>
<dbReference type="AlphaFoldDB" id="A0AAJ5W1J5"/>
<evidence type="ECO:0000259" key="7">
    <source>
        <dbReference type="Pfam" id="PF13977"/>
    </source>
</evidence>
<dbReference type="SUPFAM" id="SSF46689">
    <property type="entry name" value="Homeodomain-like"/>
    <property type="match status" value="1"/>
</dbReference>
<keyword evidence="1" id="KW-0678">Repressor</keyword>
<feature type="domain" description="HTH tetR-type" evidence="6">
    <location>
        <begin position="25"/>
        <end position="67"/>
    </location>
</feature>
<sequence length="211" mass="22682">MTGPSTTRPRAARTSPDERRTQVAEAARAIAIEAGLDAVTLRAVAARMAVAPALVAHYTPRMDDLVADTFGALVAAERHDVAALLDTADEPARRLGILLETLLDGTRDDITLVWVQAWAMGARSEALASRVRDEMDAWQTAIAREVRQGMDAGVFDPGDEAAIAWHLLAMIDGLNAHSLVRWNAHPDRRALTARAVAGLLGVSPDDLAPRR</sequence>
<dbReference type="InterPro" id="IPR009057">
    <property type="entry name" value="Homeodomain-like_sf"/>
</dbReference>
<dbReference type="EMBL" id="CP119321">
    <property type="protein sequence ID" value="WEK12720.1"/>
    <property type="molecule type" value="Genomic_DNA"/>
</dbReference>
<dbReference type="Pfam" id="PF13977">
    <property type="entry name" value="TetR_C_6"/>
    <property type="match status" value="1"/>
</dbReference>
<dbReference type="PANTHER" id="PTHR30055">
    <property type="entry name" value="HTH-TYPE TRANSCRIPTIONAL REGULATOR RUTR"/>
    <property type="match status" value="1"/>
</dbReference>
<feature type="domain" description="BetI-type transcriptional repressor C-terminal" evidence="7">
    <location>
        <begin position="92"/>
        <end position="197"/>
    </location>
</feature>
<evidence type="ECO:0000256" key="1">
    <source>
        <dbReference type="ARBA" id="ARBA00022491"/>
    </source>
</evidence>
<dbReference type="SUPFAM" id="SSF48498">
    <property type="entry name" value="Tetracyclin repressor-like, C-terminal domain"/>
    <property type="match status" value="1"/>
</dbReference>
<keyword evidence="3" id="KW-0238">DNA-binding</keyword>
<keyword evidence="4" id="KW-0804">Transcription</keyword>
<dbReference type="InterPro" id="IPR001647">
    <property type="entry name" value="HTH_TetR"/>
</dbReference>
<protein>
    <submittedName>
        <fullName evidence="8">TetR family transcriptional regulator C-terminal domain-containing protein</fullName>
    </submittedName>
</protein>
<accession>A0AAJ5W1J5</accession>
<reference evidence="8" key="1">
    <citation type="submission" date="2023-03" db="EMBL/GenBank/DDBJ databases">
        <title>Andean soil-derived lignocellulolytic bacterial consortium as a source of novel taxa and putative plastic-active enzymes.</title>
        <authorList>
            <person name="Diaz-Garcia L."/>
            <person name="Chuvochina M."/>
            <person name="Feuerriegel G."/>
            <person name="Bunk B."/>
            <person name="Sproer C."/>
            <person name="Streit W.R."/>
            <person name="Rodriguez L.M."/>
            <person name="Overmann J."/>
            <person name="Jimenez D.J."/>
        </authorList>
    </citation>
    <scope>NUCLEOTIDE SEQUENCE</scope>
    <source>
        <strain evidence="8">MAG 4610</strain>
    </source>
</reference>